<evidence type="ECO:0000313" key="4">
    <source>
        <dbReference type="EMBL" id="CAB5038947.1"/>
    </source>
</evidence>
<gene>
    <name evidence="1" type="ORF">UFOPK2662_00014</name>
    <name evidence="2" type="ORF">UFOPK2942_00102</name>
    <name evidence="3" type="ORF">UFOPK3232_00080</name>
    <name evidence="4" type="ORF">UFOPK4242_00079</name>
    <name evidence="5" type="ORF">UFOPK4382_00058</name>
</gene>
<accession>A0A6J6VK76</accession>
<proteinExistence type="predicted"/>
<sequence>MKYSIVRGTPTEEELVAIEHAMKMHKRQEMVPIIRKSLFGRPQLRRPLNQRFRFGNTK</sequence>
<evidence type="ECO:0000313" key="2">
    <source>
        <dbReference type="EMBL" id="CAB4771523.1"/>
    </source>
</evidence>
<reference evidence="2" key="1">
    <citation type="submission" date="2020-05" db="EMBL/GenBank/DDBJ databases">
        <authorList>
            <person name="Chiriac C."/>
            <person name="Salcher M."/>
            <person name="Ghai R."/>
            <person name="Kavagutti S V."/>
        </authorList>
    </citation>
    <scope>NUCLEOTIDE SEQUENCE</scope>
</reference>
<dbReference type="EMBL" id="CAFBRA010000001">
    <property type="protein sequence ID" value="CAB5070816.1"/>
    <property type="molecule type" value="Genomic_DNA"/>
</dbReference>
<protein>
    <submittedName>
        <fullName evidence="2">Unannotated protein</fullName>
    </submittedName>
</protein>
<name>A0A6J6VK76_9ZZZZ</name>
<organism evidence="2">
    <name type="scientific">freshwater metagenome</name>
    <dbReference type="NCBI Taxonomy" id="449393"/>
    <lineage>
        <taxon>unclassified sequences</taxon>
        <taxon>metagenomes</taxon>
        <taxon>ecological metagenomes</taxon>
    </lineage>
</organism>
<evidence type="ECO:0000313" key="1">
    <source>
        <dbReference type="EMBL" id="CAB4709664.1"/>
    </source>
</evidence>
<evidence type="ECO:0000313" key="5">
    <source>
        <dbReference type="EMBL" id="CAB5070816.1"/>
    </source>
</evidence>
<evidence type="ECO:0000313" key="3">
    <source>
        <dbReference type="EMBL" id="CAB4837963.1"/>
    </source>
</evidence>
<dbReference type="EMBL" id="CAFAAA010000001">
    <property type="protein sequence ID" value="CAB4771523.1"/>
    <property type="molecule type" value="Genomic_DNA"/>
</dbReference>
<dbReference type="EMBL" id="CAEZYI010000001">
    <property type="protein sequence ID" value="CAB4709664.1"/>
    <property type="molecule type" value="Genomic_DNA"/>
</dbReference>
<dbReference type="EMBL" id="CAFARE010000001">
    <property type="protein sequence ID" value="CAB4837963.1"/>
    <property type="molecule type" value="Genomic_DNA"/>
</dbReference>
<dbReference type="EMBL" id="CAFBQC010000001">
    <property type="protein sequence ID" value="CAB5038947.1"/>
    <property type="molecule type" value="Genomic_DNA"/>
</dbReference>
<dbReference type="AlphaFoldDB" id="A0A6J6VK76"/>